<comment type="caution">
    <text evidence="13">The sequence shown here is derived from an EMBL/GenBank/DDBJ whole genome shotgun (WGS) entry which is preliminary data.</text>
</comment>
<evidence type="ECO:0000256" key="1">
    <source>
        <dbReference type="ARBA" id="ARBA00004141"/>
    </source>
</evidence>
<evidence type="ECO:0000256" key="11">
    <source>
        <dbReference type="HAMAP-Rule" id="MF_01393"/>
    </source>
</evidence>
<keyword evidence="11" id="KW-1003">Cell membrane</keyword>
<dbReference type="Gene3D" id="1.20.120.220">
    <property type="entry name" value="ATP synthase, F0 complex, subunit A"/>
    <property type="match status" value="1"/>
</dbReference>
<dbReference type="InterPro" id="IPR023011">
    <property type="entry name" value="ATP_synth_F0_asu_AS"/>
</dbReference>
<evidence type="ECO:0000256" key="9">
    <source>
        <dbReference type="ARBA" id="ARBA00023136"/>
    </source>
</evidence>
<gene>
    <name evidence="11 13" type="primary">atpB</name>
    <name evidence="13" type="ORF">LPT13_04855</name>
</gene>
<accession>A0ABS9WFP7</accession>
<keyword evidence="9 11" id="KW-0472">Membrane</keyword>
<keyword evidence="8 11" id="KW-0406">Ion transport</keyword>
<dbReference type="InterPro" id="IPR045083">
    <property type="entry name" value="ATP_synth_F0_asu_bact/mt"/>
</dbReference>
<evidence type="ECO:0000256" key="12">
    <source>
        <dbReference type="RuleBase" id="RU000483"/>
    </source>
</evidence>
<evidence type="ECO:0000256" key="3">
    <source>
        <dbReference type="ARBA" id="ARBA00022448"/>
    </source>
</evidence>
<keyword evidence="10 11" id="KW-0066">ATP synthesis</keyword>
<keyword evidence="6 11" id="KW-0375">Hydrogen ion transport</keyword>
<evidence type="ECO:0000256" key="6">
    <source>
        <dbReference type="ARBA" id="ARBA00022781"/>
    </source>
</evidence>
<sequence>MDALEQLSHHAQELQESFNSTIVIGSSTFGMTQYVLWMVICWIITCVVVLTVARKLTLVPTNKFVNTVEYGYQFVRNDMGEGIIGHGFKKHVPFLATLFFFILVSNFVGLIPGCKTPTGTISVTWALATLSFVYFNWCGIKAHGGLGYIKSIAPSGLPAPMVPVIWFFELISLILRWLTLAVRLYGNMFAGHMVLGIFALATGIFLTTGIEAMSPTAGISVAWFALLLVMYALETLVAFLQAYVFTVLTAVYISLATSAH</sequence>
<evidence type="ECO:0000256" key="5">
    <source>
        <dbReference type="ARBA" id="ARBA00022692"/>
    </source>
</evidence>
<keyword evidence="7 11" id="KW-1133">Transmembrane helix</keyword>
<dbReference type="PANTHER" id="PTHR11410:SF0">
    <property type="entry name" value="ATP SYNTHASE SUBUNIT A"/>
    <property type="match status" value="1"/>
</dbReference>
<proteinExistence type="inferred from homology"/>
<dbReference type="InterPro" id="IPR000568">
    <property type="entry name" value="ATP_synth_F0_asu"/>
</dbReference>
<keyword evidence="3 11" id="KW-0813">Transport</keyword>
<comment type="similarity">
    <text evidence="2 11 12">Belongs to the ATPase A chain family.</text>
</comment>
<dbReference type="PANTHER" id="PTHR11410">
    <property type="entry name" value="ATP SYNTHASE SUBUNIT A"/>
    <property type="match status" value="1"/>
</dbReference>
<dbReference type="CDD" id="cd00310">
    <property type="entry name" value="ATP-synt_Fo_a_6"/>
    <property type="match status" value="1"/>
</dbReference>
<evidence type="ECO:0000313" key="14">
    <source>
        <dbReference type="Proteomes" id="UP001430755"/>
    </source>
</evidence>
<feature type="transmembrane region" description="Helical" evidence="11">
    <location>
        <begin position="34"/>
        <end position="53"/>
    </location>
</feature>
<dbReference type="InterPro" id="IPR035908">
    <property type="entry name" value="F0_ATP_A_sf"/>
</dbReference>
<evidence type="ECO:0000256" key="8">
    <source>
        <dbReference type="ARBA" id="ARBA00023065"/>
    </source>
</evidence>
<dbReference type="HAMAP" id="MF_01393">
    <property type="entry name" value="ATP_synth_a_bact"/>
    <property type="match status" value="1"/>
</dbReference>
<feature type="transmembrane region" description="Helical" evidence="11">
    <location>
        <begin position="184"/>
        <end position="206"/>
    </location>
</feature>
<evidence type="ECO:0000313" key="13">
    <source>
        <dbReference type="EMBL" id="MCI2241686.1"/>
    </source>
</evidence>
<dbReference type="PROSITE" id="PS00449">
    <property type="entry name" value="ATPASE_A"/>
    <property type="match status" value="1"/>
</dbReference>
<dbReference type="SUPFAM" id="SSF81336">
    <property type="entry name" value="F1F0 ATP synthase subunit A"/>
    <property type="match status" value="1"/>
</dbReference>
<dbReference type="PRINTS" id="PR00123">
    <property type="entry name" value="ATPASEA"/>
</dbReference>
<feature type="transmembrane region" description="Helical" evidence="11">
    <location>
        <begin position="92"/>
        <end position="113"/>
    </location>
</feature>
<dbReference type="NCBIfam" id="TIGR01131">
    <property type="entry name" value="ATP_synt_6_or_A"/>
    <property type="match status" value="1"/>
</dbReference>
<comment type="function">
    <text evidence="11 12">Key component of the proton channel; it plays a direct role in the translocation of protons across the membrane.</text>
</comment>
<dbReference type="EMBL" id="JAJMLW010000001">
    <property type="protein sequence ID" value="MCI2241686.1"/>
    <property type="molecule type" value="Genomic_DNA"/>
</dbReference>
<dbReference type="Proteomes" id="UP001430755">
    <property type="component" value="Unassembled WGS sequence"/>
</dbReference>
<protein>
    <recommendedName>
        <fullName evidence="11 12">ATP synthase subunit a</fullName>
    </recommendedName>
    <alternativeName>
        <fullName evidence="11">ATP synthase F0 sector subunit a</fullName>
    </alternativeName>
    <alternativeName>
        <fullName evidence="11">F-ATPase subunit 6</fullName>
    </alternativeName>
</protein>
<reference evidence="13" key="1">
    <citation type="submission" date="2021-11" db="EMBL/GenBank/DDBJ databases">
        <title>A Novel Adlercreutzia Species, isolated from a Allomyrina dichotoma larva feces.</title>
        <authorList>
            <person name="Suh M.K."/>
        </authorList>
    </citation>
    <scope>NUCLEOTIDE SEQUENCE</scope>
    <source>
        <strain evidence="13">JBNU-10</strain>
    </source>
</reference>
<dbReference type="Pfam" id="PF00119">
    <property type="entry name" value="ATP-synt_A"/>
    <property type="match status" value="1"/>
</dbReference>
<feature type="transmembrane region" description="Helical" evidence="11">
    <location>
        <begin position="157"/>
        <end position="178"/>
    </location>
</feature>
<keyword evidence="4 11" id="KW-0138">CF(0)</keyword>
<feature type="transmembrane region" description="Helical" evidence="11">
    <location>
        <begin position="119"/>
        <end position="137"/>
    </location>
</feature>
<keyword evidence="14" id="KW-1185">Reference proteome</keyword>
<name>A0ABS9WFP7_9ACTN</name>
<evidence type="ECO:0000256" key="10">
    <source>
        <dbReference type="ARBA" id="ARBA00023310"/>
    </source>
</evidence>
<evidence type="ECO:0000256" key="7">
    <source>
        <dbReference type="ARBA" id="ARBA00022989"/>
    </source>
</evidence>
<evidence type="ECO:0000256" key="2">
    <source>
        <dbReference type="ARBA" id="ARBA00006810"/>
    </source>
</evidence>
<evidence type="ECO:0000256" key="4">
    <source>
        <dbReference type="ARBA" id="ARBA00022547"/>
    </source>
</evidence>
<keyword evidence="5 11" id="KW-0812">Transmembrane</keyword>
<organism evidence="13 14">
    <name type="scientific">Adlercreutzia faecimuris</name>
    <dbReference type="NCBI Taxonomy" id="2897341"/>
    <lineage>
        <taxon>Bacteria</taxon>
        <taxon>Bacillati</taxon>
        <taxon>Actinomycetota</taxon>
        <taxon>Coriobacteriia</taxon>
        <taxon>Eggerthellales</taxon>
        <taxon>Eggerthellaceae</taxon>
        <taxon>Adlercreutzia</taxon>
    </lineage>
</organism>
<comment type="subcellular location">
    <subcellularLocation>
        <location evidence="11 12">Cell membrane</location>
        <topology evidence="11 12">Multi-pass membrane protein</topology>
    </subcellularLocation>
    <subcellularLocation>
        <location evidence="1">Membrane</location>
        <topology evidence="1">Multi-pass membrane protein</topology>
    </subcellularLocation>
</comment>
<dbReference type="RefSeq" id="WP_242164080.1">
    <property type="nucleotide sequence ID" value="NZ_JAJMLW010000001.1"/>
</dbReference>